<dbReference type="SUPFAM" id="SSF56529">
    <property type="entry name" value="FAH"/>
    <property type="match status" value="1"/>
</dbReference>
<feature type="domain" description="Fumarylacetoacetase-like C-terminal" evidence="2">
    <location>
        <begin position="9"/>
        <end position="213"/>
    </location>
</feature>
<organism evidence="3 4">
    <name type="scientific">Kroppenstedtia guangzhouensis</name>
    <dbReference type="NCBI Taxonomy" id="1274356"/>
    <lineage>
        <taxon>Bacteria</taxon>
        <taxon>Bacillati</taxon>
        <taxon>Bacillota</taxon>
        <taxon>Bacilli</taxon>
        <taxon>Bacillales</taxon>
        <taxon>Thermoactinomycetaceae</taxon>
        <taxon>Kroppenstedtia</taxon>
    </lineage>
</organism>
<dbReference type="InterPro" id="IPR012686">
    <property type="entry name" value="HPA_isomer/decarb_N"/>
</dbReference>
<sequence>MDVPISGTVYDTLLNYKGTLAELGEAVHEPPYREPPKAPVLYIKPQNTFTGFGQLIPLPDDVSELEVGASLGVVIGRRSTRVNESDAWDHVAGYTVVNDVSIPHDSLHRPAIREKARDGFCPIGPWVIDRPAVTNPDGLGVRVFVNGQLRQENTTENLIRSVAHLIADVTEFMTLNRGDVLLVGVPEGAPRVEAGDRLRIEIDQVGRLENTVVSEDEWVVGER</sequence>
<gene>
    <name evidence="3" type="ORF">GCM10007416_07700</name>
</gene>
<evidence type="ECO:0000256" key="1">
    <source>
        <dbReference type="ARBA" id="ARBA00022723"/>
    </source>
</evidence>
<dbReference type="NCBIfam" id="TIGR02305">
    <property type="entry name" value="HpaG-N-term"/>
    <property type="match status" value="1"/>
</dbReference>
<dbReference type="RefSeq" id="WP_308420262.1">
    <property type="nucleotide sequence ID" value="NZ_BMEX01000002.1"/>
</dbReference>
<name>A0ABQ1G5H5_9BACL</name>
<reference evidence="4" key="1">
    <citation type="journal article" date="2019" name="Int. J. Syst. Evol. Microbiol.">
        <title>The Global Catalogue of Microorganisms (GCM) 10K type strain sequencing project: providing services to taxonomists for standard genome sequencing and annotation.</title>
        <authorList>
            <consortium name="The Broad Institute Genomics Platform"/>
            <consortium name="The Broad Institute Genome Sequencing Center for Infectious Disease"/>
            <person name="Wu L."/>
            <person name="Ma J."/>
        </authorList>
    </citation>
    <scope>NUCLEOTIDE SEQUENCE [LARGE SCALE GENOMIC DNA]</scope>
    <source>
        <strain evidence="4">CGMCC 1.12404</strain>
    </source>
</reference>
<accession>A0ABQ1G5H5</accession>
<dbReference type="GO" id="GO:0016787">
    <property type="term" value="F:hydrolase activity"/>
    <property type="evidence" value="ECO:0007669"/>
    <property type="project" value="UniProtKB-KW"/>
</dbReference>
<dbReference type="Proteomes" id="UP000617979">
    <property type="component" value="Unassembled WGS sequence"/>
</dbReference>
<proteinExistence type="predicted"/>
<keyword evidence="4" id="KW-1185">Reference proteome</keyword>
<dbReference type="InterPro" id="IPR036663">
    <property type="entry name" value="Fumarylacetoacetase_C_sf"/>
</dbReference>
<keyword evidence="1" id="KW-0479">Metal-binding</keyword>
<dbReference type="Pfam" id="PF01557">
    <property type="entry name" value="FAA_hydrolase"/>
    <property type="match status" value="1"/>
</dbReference>
<evidence type="ECO:0000259" key="2">
    <source>
        <dbReference type="Pfam" id="PF01557"/>
    </source>
</evidence>
<dbReference type="EMBL" id="BMEX01000002">
    <property type="protein sequence ID" value="GGA37247.1"/>
    <property type="molecule type" value="Genomic_DNA"/>
</dbReference>
<evidence type="ECO:0000313" key="4">
    <source>
        <dbReference type="Proteomes" id="UP000617979"/>
    </source>
</evidence>
<protein>
    <submittedName>
        <fullName evidence="3">Fumarylacetoacetate (FAA) hydrolase</fullName>
    </submittedName>
</protein>
<keyword evidence="3" id="KW-0378">Hydrolase</keyword>
<dbReference type="Gene3D" id="3.90.850.10">
    <property type="entry name" value="Fumarylacetoacetase-like, C-terminal domain"/>
    <property type="match status" value="1"/>
</dbReference>
<dbReference type="InterPro" id="IPR011234">
    <property type="entry name" value="Fumarylacetoacetase-like_C"/>
</dbReference>
<dbReference type="PANTHER" id="PTHR11820">
    <property type="entry name" value="ACYLPYRUVASE"/>
    <property type="match status" value="1"/>
</dbReference>
<comment type="caution">
    <text evidence="3">The sequence shown here is derived from an EMBL/GenBank/DDBJ whole genome shotgun (WGS) entry which is preliminary data.</text>
</comment>
<evidence type="ECO:0000313" key="3">
    <source>
        <dbReference type="EMBL" id="GGA37247.1"/>
    </source>
</evidence>
<dbReference type="PANTHER" id="PTHR11820:SF114">
    <property type="entry name" value="4-HYDROXYPHENYLACETATE CATABOLISM PROTEIN"/>
    <property type="match status" value="1"/>
</dbReference>